<evidence type="ECO:0000256" key="1">
    <source>
        <dbReference type="ARBA" id="ARBA00010815"/>
    </source>
</evidence>
<evidence type="ECO:0000256" key="5">
    <source>
        <dbReference type="ARBA" id="ARBA00023098"/>
    </source>
</evidence>
<dbReference type="SMART" id="SM00828">
    <property type="entry name" value="PKS_MT"/>
    <property type="match status" value="1"/>
</dbReference>
<dbReference type="EMBL" id="UHID01000001">
    <property type="protein sequence ID" value="SUO94171.1"/>
    <property type="molecule type" value="Genomic_DNA"/>
</dbReference>
<dbReference type="CDD" id="cd02440">
    <property type="entry name" value="AdoMet_MTases"/>
    <property type="match status" value="1"/>
</dbReference>
<keyword evidence="5" id="KW-0443">Lipid metabolism</keyword>
<dbReference type="GeneID" id="95072860"/>
<dbReference type="RefSeq" id="WP_115067886.1">
    <property type="nucleotide sequence ID" value="NZ_UHID01000001.1"/>
</dbReference>
<dbReference type="PANTHER" id="PTHR43667:SF1">
    <property type="entry name" value="CYCLOPROPANE-FATTY-ACYL-PHOSPHOLIPID SYNTHASE"/>
    <property type="match status" value="1"/>
</dbReference>
<reference evidence="8 9" key="1">
    <citation type="submission" date="2018-06" db="EMBL/GenBank/DDBJ databases">
        <authorList>
            <consortium name="Pathogen Informatics"/>
            <person name="Doyle S."/>
        </authorList>
    </citation>
    <scope>NUCLEOTIDE SEQUENCE [LARGE SCALE GENOMIC DNA]</scope>
    <source>
        <strain evidence="8 9">NCTC7807</strain>
    </source>
</reference>
<dbReference type="InterPro" id="IPR020803">
    <property type="entry name" value="MeTfrase_dom"/>
</dbReference>
<dbReference type="PIRSF" id="PIRSF003085">
    <property type="entry name" value="CMAS"/>
    <property type="match status" value="1"/>
</dbReference>
<feature type="region of interest" description="Disordered" evidence="6">
    <location>
        <begin position="119"/>
        <end position="142"/>
    </location>
</feature>
<dbReference type="GO" id="GO:0008610">
    <property type="term" value="P:lipid biosynthetic process"/>
    <property type="evidence" value="ECO:0007669"/>
    <property type="project" value="InterPro"/>
</dbReference>
<keyword evidence="2 8" id="KW-0489">Methyltransferase</keyword>
<keyword evidence="3 8" id="KW-0808">Transferase</keyword>
<name>A0A380MR41_STRGR</name>
<dbReference type="Proteomes" id="UP000254150">
    <property type="component" value="Unassembled WGS sequence"/>
</dbReference>
<evidence type="ECO:0000256" key="6">
    <source>
        <dbReference type="SAM" id="MobiDB-lite"/>
    </source>
</evidence>
<evidence type="ECO:0000256" key="2">
    <source>
        <dbReference type="ARBA" id="ARBA00022603"/>
    </source>
</evidence>
<evidence type="ECO:0000256" key="3">
    <source>
        <dbReference type="ARBA" id="ARBA00022679"/>
    </source>
</evidence>
<evidence type="ECO:0000256" key="4">
    <source>
        <dbReference type="ARBA" id="ARBA00022691"/>
    </source>
</evidence>
<dbReference type="InterPro" id="IPR050723">
    <property type="entry name" value="CFA/CMAS"/>
</dbReference>
<dbReference type="InterPro" id="IPR029063">
    <property type="entry name" value="SAM-dependent_MTases_sf"/>
</dbReference>
<evidence type="ECO:0000259" key="7">
    <source>
        <dbReference type="SMART" id="SM00828"/>
    </source>
</evidence>
<accession>A0A380MR41</accession>
<comment type="similarity">
    <text evidence="1">Belongs to the CFA/CMAS family.</text>
</comment>
<dbReference type="InterPro" id="IPR003333">
    <property type="entry name" value="CMAS"/>
</dbReference>
<proteinExistence type="inferred from homology"/>
<feature type="region of interest" description="Disordered" evidence="6">
    <location>
        <begin position="435"/>
        <end position="488"/>
    </location>
</feature>
<dbReference type="GO" id="GO:0032259">
    <property type="term" value="P:methylation"/>
    <property type="evidence" value="ECO:0007669"/>
    <property type="project" value="UniProtKB-KW"/>
</dbReference>
<dbReference type="PANTHER" id="PTHR43667">
    <property type="entry name" value="CYCLOPROPANE-FATTY-ACYL-PHOSPHOLIPID SYNTHASE"/>
    <property type="match status" value="1"/>
</dbReference>
<feature type="compositionally biased region" description="Basic and acidic residues" evidence="6">
    <location>
        <begin position="447"/>
        <end position="468"/>
    </location>
</feature>
<dbReference type="EC" id="2.1.1.79" evidence="8"/>
<dbReference type="GO" id="GO:0008825">
    <property type="term" value="F:cyclopropane-fatty-acyl-phospholipid synthase activity"/>
    <property type="evidence" value="ECO:0007669"/>
    <property type="project" value="UniProtKB-EC"/>
</dbReference>
<organism evidence="8 9">
    <name type="scientific">Streptomyces griseus</name>
    <dbReference type="NCBI Taxonomy" id="1911"/>
    <lineage>
        <taxon>Bacteria</taxon>
        <taxon>Bacillati</taxon>
        <taxon>Actinomycetota</taxon>
        <taxon>Actinomycetes</taxon>
        <taxon>Kitasatosporales</taxon>
        <taxon>Streptomycetaceae</taxon>
        <taxon>Streptomyces</taxon>
    </lineage>
</organism>
<protein>
    <submittedName>
        <fullName evidence="8">Cyclopropane-fatty-acyl-phospholipid synthase</fullName>
        <ecNumber evidence="8">2.1.1.79</ecNumber>
    </submittedName>
</protein>
<feature type="domain" description="Polyketide synthase-like methyltransferase" evidence="7">
    <location>
        <begin position="158"/>
        <end position="416"/>
    </location>
</feature>
<dbReference type="Gene3D" id="3.40.50.150">
    <property type="entry name" value="Vaccinia Virus protein VP39"/>
    <property type="match status" value="1"/>
</dbReference>
<feature type="compositionally biased region" description="Basic residues" evidence="6">
    <location>
        <begin position="132"/>
        <end position="142"/>
    </location>
</feature>
<sequence length="488" mass="53653">MHGAAQRLATHAEQILGAPLPIRLRAWDGTEHGPPGTPVIVFRNRRALRRILFKPGELGLVRAWVAGDLTVEGDLYEALDLLAGVVWETERPPLGPLSAVRDPEVRAAALGLARLAGPFPPPAPPAEEAPVRRRLGSRHSKGRDRQAISHHYDVGNDFYERVLGPSMVYSCAYWQDDATLESAQRDKLDLICRKLGLGPGMRLLDVGCGWGAMALHAAREYGVQVVGVTLSREQAAYARKRAAEQGLADRVEIRVQDYRDVRDGPYDAISSIGMAEHVGAVRYLEYAEDLYALLKPGGRLLNHQIGRRPQDDESAYHVDTFIDAYVFPDGELAPVGSTVTQLERAGFEVRDLEALREHYALTLRAWVRNLEDHWEECARLAGAGRARVWLLYMAASALSFERNRIGVNQILAVRTPAEGHPGLPLRARRWTALSARSDTGQGGASPERPDGVSPEQRRNDAHRGEPRGRAPSPGDDGTTPAPRSPESV</sequence>
<dbReference type="SUPFAM" id="SSF53335">
    <property type="entry name" value="S-adenosyl-L-methionine-dependent methyltransferases"/>
    <property type="match status" value="1"/>
</dbReference>
<evidence type="ECO:0000313" key="9">
    <source>
        <dbReference type="Proteomes" id="UP000254150"/>
    </source>
</evidence>
<keyword evidence="4" id="KW-0949">S-adenosyl-L-methionine</keyword>
<dbReference type="AlphaFoldDB" id="A0A380MR41"/>
<dbReference type="Pfam" id="PF02353">
    <property type="entry name" value="CMAS"/>
    <property type="match status" value="1"/>
</dbReference>
<evidence type="ECO:0000313" key="8">
    <source>
        <dbReference type="EMBL" id="SUO94171.1"/>
    </source>
</evidence>
<gene>
    <name evidence="8" type="primary">cfa_1</name>
    <name evidence="8" type="ORF">NCTC7807_00743</name>
</gene>